<organism evidence="1 2">
    <name type="scientific">Cellulomonas fengjieae</name>
    <dbReference type="NCBI Taxonomy" id="2819978"/>
    <lineage>
        <taxon>Bacteria</taxon>
        <taxon>Bacillati</taxon>
        <taxon>Actinomycetota</taxon>
        <taxon>Actinomycetes</taxon>
        <taxon>Micrococcales</taxon>
        <taxon>Cellulomonadaceae</taxon>
        <taxon>Cellulomonas</taxon>
    </lineage>
</organism>
<sequence length="48" mass="5081">MDQRGYSVDPSEASSPVFPAIRLTAWAGIAARRSAADQVPAQREHAAA</sequence>
<dbReference type="RefSeq" id="WP_208213173.1">
    <property type="nucleotide sequence ID" value="NZ_JAGFBM010000009.1"/>
</dbReference>
<comment type="caution">
    <text evidence="1">The sequence shown here is derived from an EMBL/GenBank/DDBJ whole genome shotgun (WGS) entry which is preliminary data.</text>
</comment>
<dbReference type="Proteomes" id="UP000678317">
    <property type="component" value="Unassembled WGS sequence"/>
</dbReference>
<proteinExistence type="predicted"/>
<dbReference type="EMBL" id="JAGFBM010000009">
    <property type="protein sequence ID" value="MBO3086103.1"/>
    <property type="molecule type" value="Genomic_DNA"/>
</dbReference>
<evidence type="ECO:0000313" key="2">
    <source>
        <dbReference type="Proteomes" id="UP000678317"/>
    </source>
</evidence>
<gene>
    <name evidence="1" type="ORF">J4035_15780</name>
</gene>
<evidence type="ECO:0000313" key="1">
    <source>
        <dbReference type="EMBL" id="MBO3086103.1"/>
    </source>
</evidence>
<keyword evidence="2" id="KW-1185">Reference proteome</keyword>
<reference evidence="1 2" key="1">
    <citation type="submission" date="2021-03" db="EMBL/GenBank/DDBJ databases">
        <title>novel species in genus Cellulomonas.</title>
        <authorList>
            <person name="Zhang G."/>
        </authorList>
    </citation>
    <scope>NUCLEOTIDE SEQUENCE [LARGE SCALE GENOMIC DNA]</scope>
    <source>
        <strain evidence="2">zg-ZUI188</strain>
    </source>
</reference>
<accession>A0ABS3SK33</accession>
<protein>
    <submittedName>
        <fullName evidence="1">Uncharacterized protein</fullName>
    </submittedName>
</protein>
<name>A0ABS3SK33_9CELL</name>